<dbReference type="InterPro" id="IPR011050">
    <property type="entry name" value="Pectin_lyase_fold/virulence"/>
</dbReference>
<feature type="chain" id="PRO_5046153138" evidence="3">
    <location>
        <begin position="33"/>
        <end position="1844"/>
    </location>
</feature>
<protein>
    <submittedName>
        <fullName evidence="5">S-layer homology domain-containing protein</fullName>
    </submittedName>
</protein>
<dbReference type="Gene3D" id="2.160.20.20">
    <property type="match status" value="1"/>
</dbReference>
<evidence type="ECO:0000256" key="2">
    <source>
        <dbReference type="SAM" id="MobiDB-lite"/>
    </source>
</evidence>
<accession>A0ABT1NDY3</accession>
<feature type="domain" description="SLH" evidence="4">
    <location>
        <begin position="1662"/>
        <end position="1725"/>
    </location>
</feature>
<feature type="signal peptide" evidence="3">
    <location>
        <begin position="1"/>
        <end position="32"/>
    </location>
</feature>
<evidence type="ECO:0000313" key="6">
    <source>
        <dbReference type="Proteomes" id="UP001651880"/>
    </source>
</evidence>
<dbReference type="SUPFAM" id="SSF51126">
    <property type="entry name" value="Pectin lyase-like"/>
    <property type="match status" value="1"/>
</dbReference>
<evidence type="ECO:0000313" key="5">
    <source>
        <dbReference type="EMBL" id="MCQ1529470.1"/>
    </source>
</evidence>
<dbReference type="Proteomes" id="UP001651880">
    <property type="component" value="Unassembled WGS sequence"/>
</dbReference>
<sequence>MMKINRKGLSKFLALLLALVILMTMTMSGVSAYAPGGDAPPAYPASLPTVSEAVYGDTTPPAFAEGGFPKNNPQSPGSRQIYIYFKAQEPSYYHAVLLENNAVPPNKEQVATGTDAADQAAIKAFGSKSMATDMTISDFVPQHSTDYDVYVVLRDDAGNLSEPAMVDFPSPPPADLLASGYPMAGAAQPDGSKQAEVKVKLQNIGDDYKGKVYWVLLPEGAARPSIEQVAAGTDGDDAAAIASGSPEFSPGSEENFLVTGAAGNIQYDLYMVVGDTNYANPLGRCTDVIELKVTTPPDIAGEKLCETGGTEYATLQEAVEAAGSTATIKLLKSFTTVQGVIIDRKHITFDLNGHTLTIDTTANEGLKVTEGTVALAGVGKLNATGKLYGVWANQGTVTIDAAASGNDGIGVFAMGGSKVTVRGNATGQNNGVYATDSGTMVTVNGNVTSTDGQIQGAVYALNQAEVIVGGNVSATSGYGAHTSDSGVITVEGDIYGIRAGALTEGAGGSITVKGDLSSYNHCAVITGGSSGNITVEGAVTPQGSASYVLINNVKLAQNEGAPDPAKPGYLKYSNSGATGVVWVKDPSSVIAVSNVTELKAALTNVVSGGTIRLTANINYTEKIVVDTKSFTLDVGTFTLNLNVSAPGTAVYALELKNSGNLALAGTGEFNINVTGANTSAGVYAKAGCSATVTNVKVNVANGSAFGVYANGNGSQINVLGDVEVTGTEGGCGAKTWGTGQIRIEGIMTAPIYINLNSVYKAKGSGEVDNGYLKYSAVANGPGIVWVKIAPAVCEIVDGAQYDNLPEALSAADGKTIKLLDDISFDKAVSGDGAVKIDSKTITLDLNGHSLSISNSLGHGLAVVNNANLSITGTGDLSLNAKFAALYVTASAFSSGGNINASLESSRTVGIDASYQSTVTVQKGSITGASGGIYTIGSNNSVSFNGSIIVNGQPAWECHGINLSGNYTGNIVQVNGDINIASGLGAGIYVENGGTVTVGSQQNPASVTSTGSAGIWTRQGSTTSDITVYGDVTGKARAIHATGDADIKVLGNVKSTSTLASVFAVEGLANSGDTIAIAITGNVEGPNGVKYHGNDGTISVTGNVTATGSAGDTVGVYASYGSVSVTGNVAALNGIGAEAGENGEITIDGKLSGKVFAKVYYTIKTENDKTLPTTKPGYHTYSKDTAIVWVKESTSVPKHALIVVNGTGSGSYEEGTAVTITADAAPDGQRFKEWNITSSVIFVESTSKTSQTAKFTMPAQPVTATAIYEALPVNTYSITVQDDGNGTASANVISAQAGTEITMAATPNIGYRFKEWQVISGGVNIVENKFTMPAENVTVKAIFEPIPAALYNVAVNGSYAGTSGAGSYAQGAAVTINAGSRSNYSFAGWSSSGGVAFADANSSTTTFIMPDKDVTVTAAWRYSGGSSGSGESSGDKGGSVSSAVPEQKPAARVLDSNKDVIKTIPIIMDKSKGVFTAAPDSPSLTAAFDKSKADAQGVRTIKIDIPDMSGAKAYEAVLPASFFTSGNGKKRIEIKTGIASVEVPDNMLTDTAGMQKVSLIVAAVDNGSLPENIKKQINGGPVMDLSMKIDGKQILWNNEDASVKAAIPYKPAGEVTGNLEHIVICYIDGSGNMITVPNGRYDQTAGTMTFSSTRFGRYAAAYVYKTFDDLSMTEWARKAIETMASKGILTGTGLNTYSPAGNITRADYLAFLIKTLGLTASFEDNFEDVKSGAYYYEAIGVAKKLGIAAGSGNNQFKPQESISRQDMMVLTARALEKFKKFKVMGNTSALDGFSDKGDIYDYAAESLAALVREGLITGFGNKLNPHSRVTRAEAAVFLYRIYNKY</sequence>
<feature type="domain" description="SLH" evidence="4">
    <location>
        <begin position="1789"/>
        <end position="1844"/>
    </location>
</feature>
<evidence type="ECO:0000256" key="3">
    <source>
        <dbReference type="SAM" id="SignalP"/>
    </source>
</evidence>
<name>A0ABT1NDY3_9FIRM</name>
<dbReference type="InterPro" id="IPR001119">
    <property type="entry name" value="SLH_dom"/>
</dbReference>
<reference evidence="5 6" key="1">
    <citation type="submission" date="2021-10" db="EMBL/GenBank/DDBJ databases">
        <title>Lutispora strain m25 sp. nov., a thermophilic, non-spore-forming bacterium isolated from a lab-scale methanogenic bioreactor digesting anaerobic sludge.</title>
        <authorList>
            <person name="El Houari A."/>
            <person name="Mcdonald J."/>
        </authorList>
    </citation>
    <scope>NUCLEOTIDE SEQUENCE [LARGE SCALE GENOMIC DNA]</scope>
    <source>
        <strain evidence="6">m25</strain>
    </source>
</reference>
<feature type="region of interest" description="Disordered" evidence="2">
    <location>
        <begin position="1424"/>
        <end position="1450"/>
    </location>
</feature>
<organism evidence="5 6">
    <name type="scientific">Lutispora saccharofermentans</name>
    <dbReference type="NCBI Taxonomy" id="3024236"/>
    <lineage>
        <taxon>Bacteria</taxon>
        <taxon>Bacillati</taxon>
        <taxon>Bacillota</taxon>
        <taxon>Clostridia</taxon>
        <taxon>Lutisporales</taxon>
        <taxon>Lutisporaceae</taxon>
        <taxon>Lutispora</taxon>
    </lineage>
</organism>
<proteinExistence type="predicted"/>
<keyword evidence="1" id="KW-0677">Repeat</keyword>
<dbReference type="PROSITE" id="PS51272">
    <property type="entry name" value="SLH"/>
    <property type="match status" value="3"/>
</dbReference>
<keyword evidence="6" id="KW-1185">Reference proteome</keyword>
<evidence type="ECO:0000256" key="1">
    <source>
        <dbReference type="ARBA" id="ARBA00022737"/>
    </source>
</evidence>
<dbReference type="EMBL" id="JAJEKE010000005">
    <property type="protein sequence ID" value="MCQ1529470.1"/>
    <property type="molecule type" value="Genomic_DNA"/>
</dbReference>
<feature type="domain" description="SLH" evidence="4">
    <location>
        <begin position="1726"/>
        <end position="1784"/>
    </location>
</feature>
<comment type="caution">
    <text evidence="5">The sequence shown here is derived from an EMBL/GenBank/DDBJ whole genome shotgun (WGS) entry which is preliminary data.</text>
</comment>
<dbReference type="InterPro" id="IPR044060">
    <property type="entry name" value="Bacterial_rp_domain"/>
</dbReference>
<evidence type="ECO:0000259" key="4">
    <source>
        <dbReference type="PROSITE" id="PS51272"/>
    </source>
</evidence>
<dbReference type="RefSeq" id="WP_255226988.1">
    <property type="nucleotide sequence ID" value="NZ_JAJEKE010000005.1"/>
</dbReference>
<dbReference type="Pfam" id="PF18998">
    <property type="entry name" value="Flg_new_2"/>
    <property type="match status" value="3"/>
</dbReference>
<dbReference type="Pfam" id="PF00395">
    <property type="entry name" value="SLH"/>
    <property type="match status" value="3"/>
</dbReference>
<gene>
    <name evidence="5" type="ORF">LJD61_07865</name>
</gene>
<keyword evidence="3" id="KW-0732">Signal</keyword>
<dbReference type="InterPro" id="IPR012332">
    <property type="entry name" value="Autotransporter_pectin_lyase_C"/>
</dbReference>